<dbReference type="AlphaFoldDB" id="A0A9D2RHJ4"/>
<reference evidence="5" key="1">
    <citation type="journal article" date="2021" name="PeerJ">
        <title>Extensive microbial diversity within the chicken gut microbiome revealed by metagenomics and culture.</title>
        <authorList>
            <person name="Gilroy R."/>
            <person name="Ravi A."/>
            <person name="Getino M."/>
            <person name="Pursley I."/>
            <person name="Horton D.L."/>
            <person name="Alikhan N.F."/>
            <person name="Baker D."/>
            <person name="Gharbi K."/>
            <person name="Hall N."/>
            <person name="Watson M."/>
            <person name="Adriaenssens E.M."/>
            <person name="Foster-Nyarko E."/>
            <person name="Jarju S."/>
            <person name="Secka A."/>
            <person name="Antonio M."/>
            <person name="Oren A."/>
            <person name="Chaudhuri R.R."/>
            <person name="La Ragione R."/>
            <person name="Hildebrand F."/>
            <person name="Pallen M.J."/>
        </authorList>
    </citation>
    <scope>NUCLEOTIDE SEQUENCE</scope>
    <source>
        <strain evidence="5">CHK169-11906</strain>
    </source>
</reference>
<dbReference type="PROSITE" id="PS01090">
    <property type="entry name" value="TATD_2"/>
    <property type="match status" value="1"/>
</dbReference>
<dbReference type="GO" id="GO:0046872">
    <property type="term" value="F:metal ion binding"/>
    <property type="evidence" value="ECO:0007669"/>
    <property type="project" value="UniProtKB-KW"/>
</dbReference>
<dbReference type="InterPro" id="IPR001130">
    <property type="entry name" value="TatD-like"/>
</dbReference>
<comment type="caution">
    <text evidence="5">The sequence shown here is derived from an EMBL/GenBank/DDBJ whole genome shotgun (WGS) entry which is preliminary data.</text>
</comment>
<dbReference type="CDD" id="cd01310">
    <property type="entry name" value="TatD_DNAse"/>
    <property type="match status" value="1"/>
</dbReference>
<dbReference type="PANTHER" id="PTHR46124">
    <property type="entry name" value="D-AMINOACYL-TRNA DEACYLASE"/>
    <property type="match status" value="1"/>
</dbReference>
<evidence type="ECO:0000313" key="6">
    <source>
        <dbReference type="Proteomes" id="UP000824259"/>
    </source>
</evidence>
<proteinExistence type="inferred from homology"/>
<feature type="binding site" evidence="4">
    <location>
        <position position="136"/>
    </location>
    <ligand>
        <name>a divalent metal cation</name>
        <dbReference type="ChEBI" id="CHEBI:60240"/>
        <label>2</label>
    </ligand>
</feature>
<dbReference type="PANTHER" id="PTHR46124:SF4">
    <property type="entry name" value="HYDROLASE TATD"/>
    <property type="match status" value="1"/>
</dbReference>
<feature type="binding site" evidence="4">
    <location>
        <position position="161"/>
    </location>
    <ligand>
        <name>a divalent metal cation</name>
        <dbReference type="ChEBI" id="CHEBI:60240"/>
        <label>2</label>
    </ligand>
</feature>
<feature type="binding site" evidence="4">
    <location>
        <position position="211"/>
    </location>
    <ligand>
        <name>a divalent metal cation</name>
        <dbReference type="ChEBI" id="CHEBI:60240"/>
        <label>1</label>
    </ligand>
</feature>
<reference evidence="5" key="2">
    <citation type="submission" date="2021-04" db="EMBL/GenBank/DDBJ databases">
        <authorList>
            <person name="Gilroy R."/>
        </authorList>
    </citation>
    <scope>NUCLEOTIDE SEQUENCE</scope>
    <source>
        <strain evidence="5">CHK169-11906</strain>
    </source>
</reference>
<dbReference type="GO" id="GO:0016788">
    <property type="term" value="F:hydrolase activity, acting on ester bonds"/>
    <property type="evidence" value="ECO:0007669"/>
    <property type="project" value="InterPro"/>
</dbReference>
<evidence type="ECO:0000256" key="4">
    <source>
        <dbReference type="PIRSR" id="PIRSR005902-1"/>
    </source>
</evidence>
<dbReference type="NCBIfam" id="TIGR00010">
    <property type="entry name" value="YchF/TatD family DNA exonuclease"/>
    <property type="match status" value="1"/>
</dbReference>
<evidence type="ECO:0000256" key="2">
    <source>
        <dbReference type="ARBA" id="ARBA00022723"/>
    </source>
</evidence>
<evidence type="ECO:0000313" key="5">
    <source>
        <dbReference type="EMBL" id="HJA99091.1"/>
    </source>
</evidence>
<organism evidence="5 6">
    <name type="scientific">Candidatus Alistipes avicola</name>
    <dbReference type="NCBI Taxonomy" id="2838432"/>
    <lineage>
        <taxon>Bacteria</taxon>
        <taxon>Pseudomonadati</taxon>
        <taxon>Bacteroidota</taxon>
        <taxon>Bacteroidia</taxon>
        <taxon>Bacteroidales</taxon>
        <taxon>Rikenellaceae</taxon>
        <taxon>Alistipes</taxon>
    </lineage>
</organism>
<dbReference type="FunFam" id="3.20.20.140:FF:000005">
    <property type="entry name" value="TatD family hydrolase"/>
    <property type="match status" value="1"/>
</dbReference>
<name>A0A9D2RHJ4_9BACT</name>
<keyword evidence="3 5" id="KW-0378">Hydrolase</keyword>
<dbReference type="Gene3D" id="3.20.20.140">
    <property type="entry name" value="Metal-dependent hydrolases"/>
    <property type="match status" value="1"/>
</dbReference>
<evidence type="ECO:0000256" key="3">
    <source>
        <dbReference type="ARBA" id="ARBA00022801"/>
    </source>
</evidence>
<keyword evidence="2 4" id="KW-0479">Metal-binding</keyword>
<dbReference type="PIRSF" id="PIRSF005902">
    <property type="entry name" value="DNase_TatD"/>
    <property type="match status" value="1"/>
</dbReference>
<protein>
    <submittedName>
        <fullName evidence="5">TatD family hydrolase</fullName>
    </submittedName>
</protein>
<accession>A0A9D2RHJ4</accession>
<dbReference type="Pfam" id="PF01026">
    <property type="entry name" value="TatD_DNase"/>
    <property type="match status" value="1"/>
</dbReference>
<feature type="binding site" evidence="4">
    <location>
        <position position="10"/>
    </location>
    <ligand>
        <name>a divalent metal cation</name>
        <dbReference type="ChEBI" id="CHEBI:60240"/>
        <label>1</label>
    </ligand>
</feature>
<feature type="binding site" evidence="4">
    <location>
        <position position="100"/>
    </location>
    <ligand>
        <name>a divalent metal cation</name>
        <dbReference type="ChEBI" id="CHEBI:60240"/>
        <label>1</label>
    </ligand>
</feature>
<gene>
    <name evidence="5" type="ORF">H9779_05775</name>
</gene>
<dbReference type="InterPro" id="IPR018228">
    <property type="entry name" value="DNase_TatD-rel_CS"/>
</dbReference>
<comment type="similarity">
    <text evidence="1">Belongs to the metallo-dependent hydrolases superfamily. TatD-type hydrolase family.</text>
</comment>
<dbReference type="GO" id="GO:0005829">
    <property type="term" value="C:cytosol"/>
    <property type="evidence" value="ECO:0007669"/>
    <property type="project" value="TreeGrafter"/>
</dbReference>
<dbReference type="GO" id="GO:0004536">
    <property type="term" value="F:DNA nuclease activity"/>
    <property type="evidence" value="ECO:0007669"/>
    <property type="project" value="InterPro"/>
</dbReference>
<sequence>MRNLIDTHSHIYAEEFDADREKVMRRAIEAGVERLLLPAIDSESHERMLDTCRQYPDHCFPMMGLHPTSVNDNPRWQEELSIVEGYLRQPPVERFYAIGEIGLDFYWSSDFRQQQLEVFRTQLEWALQYDLPVVIHTRNATEEMVEVIESFRGRGLRGIFHAFSDSVDTYIQLKKAGDFLFGIGGVITFKKSPLAETVRRMELSDLVLETDCPYLTPVPHRGERNESGYIPYICEKIAQLKEISAEEVARQTTCNAERMFGLRPAL</sequence>
<feature type="binding site" evidence="4">
    <location>
        <position position="8"/>
    </location>
    <ligand>
        <name>a divalent metal cation</name>
        <dbReference type="ChEBI" id="CHEBI:60240"/>
        <label>1</label>
    </ligand>
</feature>
<dbReference type="InterPro" id="IPR032466">
    <property type="entry name" value="Metal_Hydrolase"/>
</dbReference>
<dbReference type="Proteomes" id="UP000824259">
    <property type="component" value="Unassembled WGS sequence"/>
</dbReference>
<dbReference type="EMBL" id="DWYR01000014">
    <property type="protein sequence ID" value="HJA99091.1"/>
    <property type="molecule type" value="Genomic_DNA"/>
</dbReference>
<dbReference type="InterPro" id="IPR015991">
    <property type="entry name" value="TatD/YcfH-like"/>
</dbReference>
<evidence type="ECO:0000256" key="1">
    <source>
        <dbReference type="ARBA" id="ARBA00009275"/>
    </source>
</evidence>
<dbReference type="SUPFAM" id="SSF51556">
    <property type="entry name" value="Metallo-dependent hydrolases"/>
    <property type="match status" value="1"/>
</dbReference>